<dbReference type="EMBL" id="JNBS01000628">
    <property type="protein sequence ID" value="OQS04358.1"/>
    <property type="molecule type" value="Genomic_DNA"/>
</dbReference>
<proteinExistence type="predicted"/>
<dbReference type="AlphaFoldDB" id="A0A1W0A278"/>
<feature type="compositionally biased region" description="Low complexity" evidence="1">
    <location>
        <begin position="116"/>
        <end position="198"/>
    </location>
</feature>
<evidence type="ECO:0008006" key="6">
    <source>
        <dbReference type="Google" id="ProtNLM"/>
    </source>
</evidence>
<evidence type="ECO:0000256" key="3">
    <source>
        <dbReference type="SAM" id="SignalP"/>
    </source>
</evidence>
<keyword evidence="5" id="KW-1185">Reference proteome</keyword>
<dbReference type="Proteomes" id="UP000243217">
    <property type="component" value="Unassembled WGS sequence"/>
</dbReference>
<gene>
    <name evidence="4" type="ORF">THRCLA_20905</name>
</gene>
<evidence type="ECO:0000256" key="2">
    <source>
        <dbReference type="SAM" id="Phobius"/>
    </source>
</evidence>
<reference evidence="4 5" key="1">
    <citation type="journal article" date="2014" name="Genome Biol. Evol.">
        <title>The secreted proteins of Achlya hypogyna and Thraustotheca clavata identify the ancestral oomycete secretome and reveal gene acquisitions by horizontal gene transfer.</title>
        <authorList>
            <person name="Misner I."/>
            <person name="Blouin N."/>
            <person name="Leonard G."/>
            <person name="Richards T.A."/>
            <person name="Lane C.E."/>
        </authorList>
    </citation>
    <scope>NUCLEOTIDE SEQUENCE [LARGE SCALE GENOMIC DNA]</scope>
    <source>
        <strain evidence="4 5">ATCC 34112</strain>
    </source>
</reference>
<accession>A0A1W0A278</accession>
<comment type="caution">
    <text evidence="4">The sequence shown here is derived from an EMBL/GenBank/DDBJ whole genome shotgun (WGS) entry which is preliminary data.</text>
</comment>
<name>A0A1W0A278_9STRA</name>
<evidence type="ECO:0000313" key="4">
    <source>
        <dbReference type="EMBL" id="OQS04358.1"/>
    </source>
</evidence>
<dbReference type="STRING" id="74557.A0A1W0A278"/>
<evidence type="ECO:0000313" key="5">
    <source>
        <dbReference type="Proteomes" id="UP000243217"/>
    </source>
</evidence>
<feature type="region of interest" description="Disordered" evidence="1">
    <location>
        <begin position="103"/>
        <end position="203"/>
    </location>
</feature>
<keyword evidence="2" id="KW-0812">Transmembrane</keyword>
<dbReference type="OrthoDB" id="77991at2759"/>
<keyword evidence="3" id="KW-0732">Signal</keyword>
<feature type="chain" id="PRO_5012574055" description="Secreted protein" evidence="3">
    <location>
        <begin position="21"/>
        <end position="352"/>
    </location>
</feature>
<organism evidence="4 5">
    <name type="scientific">Thraustotheca clavata</name>
    <dbReference type="NCBI Taxonomy" id="74557"/>
    <lineage>
        <taxon>Eukaryota</taxon>
        <taxon>Sar</taxon>
        <taxon>Stramenopiles</taxon>
        <taxon>Oomycota</taxon>
        <taxon>Saprolegniomycetes</taxon>
        <taxon>Saprolegniales</taxon>
        <taxon>Achlyaceae</taxon>
        <taxon>Thraustotheca</taxon>
    </lineage>
</organism>
<evidence type="ECO:0000256" key="1">
    <source>
        <dbReference type="SAM" id="MobiDB-lite"/>
    </source>
</evidence>
<feature type="signal peptide" evidence="3">
    <location>
        <begin position="1"/>
        <end position="20"/>
    </location>
</feature>
<keyword evidence="2" id="KW-0472">Membrane</keyword>
<feature type="transmembrane region" description="Helical" evidence="2">
    <location>
        <begin position="211"/>
        <end position="234"/>
    </location>
</feature>
<protein>
    <recommendedName>
        <fullName evidence="6">Secreted protein</fullName>
    </recommendedName>
</protein>
<sequence>MSKAISAVFVLLVWLNTALGDTCPSICTASSSTYIGFVKDSVGQAKCYCSNNTACDCYQDSPTIYCFTYVRMDDGTSGVLALGADELSGKCGVGSADCRCKSSATTTPTPTPSPSPSTTLPTTKPATTTSSPTPSVSPGTTAPEPTTGLTTDRPTSSIPNTTSPVPTTTSTSTTSTPTTNSTNSTYSGSSNKGSTNTPAATEAPSSSLQTWQIGLIIGSGVLILGVLITLCCLWRSNRERIEQHENIEEDEEFYRENYQTNKLRASSDMQPYHPSSSALSRSAARADSAPLAPINTTYADETYSAIINGNDLYSRRGSNGSGLVASNVTNPNPNEDTTARSLVKSNHPLVDV</sequence>
<keyword evidence="2" id="KW-1133">Transmembrane helix</keyword>